<dbReference type="PANTHER" id="PTHR19303">
    <property type="entry name" value="TRANSPOSON"/>
    <property type="match status" value="1"/>
</dbReference>
<dbReference type="InterPro" id="IPR009057">
    <property type="entry name" value="Homeodomain-like_sf"/>
</dbReference>
<dbReference type="InterPro" id="IPR050863">
    <property type="entry name" value="CenT-Element_Derived"/>
</dbReference>
<dbReference type="EMBL" id="FR824206">
    <property type="protein sequence ID" value="CCA22623.1"/>
    <property type="molecule type" value="Genomic_DNA"/>
</dbReference>
<dbReference type="Pfam" id="PF03221">
    <property type="entry name" value="HTH_Tnp_Tc5"/>
    <property type="match status" value="1"/>
</dbReference>
<evidence type="ECO:0000259" key="5">
    <source>
        <dbReference type="PROSITE" id="PS51253"/>
    </source>
</evidence>
<dbReference type="Gene3D" id="1.10.10.60">
    <property type="entry name" value="Homeodomain-like"/>
    <property type="match status" value="1"/>
</dbReference>
<dbReference type="PANTHER" id="PTHR19303:SF57">
    <property type="entry name" value="HTH CENPB-TYPE DOMAIN-CONTAINING PROTEIN"/>
    <property type="match status" value="1"/>
</dbReference>
<feature type="compositionally biased region" description="Basic and acidic residues" evidence="3">
    <location>
        <begin position="113"/>
        <end position="131"/>
    </location>
</feature>
<dbReference type="PROSITE" id="PS51253">
    <property type="entry name" value="HTH_CENPB"/>
    <property type="match status" value="1"/>
</dbReference>
<keyword evidence="2" id="KW-0479">Metal-binding</keyword>
<dbReference type="InterPro" id="IPR006600">
    <property type="entry name" value="HTH_CenpB_DNA-bd_dom"/>
</dbReference>
<keyword evidence="2" id="KW-0863">Zinc-finger</keyword>
<gene>
    <name evidence="6" type="primary">AlNc14C161G7774</name>
    <name evidence="6" type="ORF">ALNC14_087660</name>
</gene>
<dbReference type="GO" id="GO:0003677">
    <property type="term" value="F:DNA binding"/>
    <property type="evidence" value="ECO:0007669"/>
    <property type="project" value="UniProtKB-KW"/>
</dbReference>
<dbReference type="PROSITE" id="PS50157">
    <property type="entry name" value="ZINC_FINGER_C2H2_2"/>
    <property type="match status" value="1"/>
</dbReference>
<feature type="domain" description="C2H2-type" evidence="4">
    <location>
        <begin position="282"/>
        <end position="310"/>
    </location>
</feature>
<keyword evidence="2" id="KW-0862">Zinc</keyword>
<dbReference type="SUPFAM" id="SSF46689">
    <property type="entry name" value="Homeodomain-like"/>
    <property type="match status" value="1"/>
</dbReference>
<evidence type="ECO:0000256" key="1">
    <source>
        <dbReference type="ARBA" id="ARBA00023125"/>
    </source>
</evidence>
<feature type="region of interest" description="Disordered" evidence="3">
    <location>
        <begin position="111"/>
        <end position="154"/>
    </location>
</feature>
<dbReference type="InterPro" id="IPR013087">
    <property type="entry name" value="Znf_C2H2_type"/>
</dbReference>
<protein>
    <submittedName>
        <fullName evidence="6">Uncharacterized protein AlNc14C161G7774</fullName>
    </submittedName>
</protein>
<accession>F0WMT8</accession>
<dbReference type="GO" id="GO:0008270">
    <property type="term" value="F:zinc ion binding"/>
    <property type="evidence" value="ECO:0007669"/>
    <property type="project" value="UniProtKB-KW"/>
</dbReference>
<dbReference type="HOGENOM" id="CLU_031434_0_1_1"/>
<evidence type="ECO:0000256" key="2">
    <source>
        <dbReference type="PROSITE-ProRule" id="PRU00042"/>
    </source>
</evidence>
<feature type="domain" description="HTH CENPB-type" evidence="5">
    <location>
        <begin position="229"/>
        <end position="302"/>
    </location>
</feature>
<keyword evidence="1" id="KW-0238">DNA-binding</keyword>
<name>F0WMT8_9STRA</name>
<sequence length="607" mass="69216">MSPMNKAFNYVFNTACEDHEVSKVLSVRKPTDCLPLADLNTFDSQTQVTIAEFQALLFTTCQKLGSEKYNVMHPDGSAVKRVEQCVVAIKCAVQELYAWSTHLVATQVSYAQEDEHRSGDKESTENEDRKTQNPPQPPDKTVGLPRVHDEGRIERKNFHESKDYAFKSALLKYFTETNDIQATIDRFFFGVQEPQRESKTKQIYYWMKQHPHIDKCTQHAALAQQKRVQPSGLGTTLFSAAERVLVEWITDLWRDGVPVSSAILQMKAIEVALEAGIPARSFNASWECRKGFLKRHAFSFRTKTHTGQQPPSDAPHADNVFAASVKATMEREGITMIYNANQTGVFFEYLPRLTVSERGVPTVWVKCGKREKVRLTEMVLGDPSGARHPLFLVLKTSMAKTLQAKSENDRLRHGFGKRVWKEISTLEVMYSAKIYGNRTAWWNGYMTVEFLQFHFGGRTPFCPPVLLLLDDFSGHWVPAALECARRLNVLLMKPIKDRLRSKWVDFHYGQLQDHRNNGAGDKFQLTPPSREDAVQWIAAAWSGISQETIVARFRKCVFAPSEKLPIYADGNETDQQKINDLIDGFRDLHVVNRHNKDVRADDDVLEK</sequence>
<evidence type="ECO:0000259" key="4">
    <source>
        <dbReference type="PROSITE" id="PS50157"/>
    </source>
</evidence>
<organism evidence="6">
    <name type="scientific">Albugo laibachii Nc14</name>
    <dbReference type="NCBI Taxonomy" id="890382"/>
    <lineage>
        <taxon>Eukaryota</taxon>
        <taxon>Sar</taxon>
        <taxon>Stramenopiles</taxon>
        <taxon>Oomycota</taxon>
        <taxon>Peronosporomycetes</taxon>
        <taxon>Albuginales</taxon>
        <taxon>Albuginaceae</taxon>
        <taxon>Albugo</taxon>
    </lineage>
</organism>
<proteinExistence type="predicted"/>
<dbReference type="SMART" id="SM00674">
    <property type="entry name" value="CENPB"/>
    <property type="match status" value="1"/>
</dbReference>
<reference evidence="6" key="1">
    <citation type="journal article" date="2011" name="PLoS Biol.">
        <title>Gene gain and loss during evolution of obligate parasitism in the white rust pathogen of Arabidopsis thaliana.</title>
        <authorList>
            <person name="Kemen E."/>
            <person name="Gardiner A."/>
            <person name="Schultz-Larsen T."/>
            <person name="Kemen A.C."/>
            <person name="Balmuth A.L."/>
            <person name="Robert-Seilaniantz A."/>
            <person name="Bailey K."/>
            <person name="Holub E."/>
            <person name="Studholme D.J."/>
            <person name="Maclean D."/>
            <person name="Jones J.D."/>
        </authorList>
    </citation>
    <scope>NUCLEOTIDE SEQUENCE</scope>
</reference>
<dbReference type="AlphaFoldDB" id="F0WMT8"/>
<reference evidence="6" key="2">
    <citation type="submission" date="2011-02" db="EMBL/GenBank/DDBJ databases">
        <authorList>
            <person name="MacLean D."/>
        </authorList>
    </citation>
    <scope>NUCLEOTIDE SEQUENCE</scope>
</reference>
<evidence type="ECO:0000256" key="3">
    <source>
        <dbReference type="SAM" id="MobiDB-lite"/>
    </source>
</evidence>
<evidence type="ECO:0000313" key="6">
    <source>
        <dbReference type="EMBL" id="CCA22623.1"/>
    </source>
</evidence>
<dbReference type="GO" id="GO:0005634">
    <property type="term" value="C:nucleus"/>
    <property type="evidence" value="ECO:0007669"/>
    <property type="project" value="TreeGrafter"/>
</dbReference>